<accession>A0A9D3ZYI3</accession>
<gene>
    <name evidence="2" type="ORF">J1N35_026147</name>
</gene>
<name>A0A9D3ZYI3_9ROSI</name>
<feature type="region of interest" description="Disordered" evidence="1">
    <location>
        <begin position="92"/>
        <end position="119"/>
    </location>
</feature>
<dbReference type="AlphaFoldDB" id="A0A9D3ZYI3"/>
<evidence type="ECO:0000313" key="3">
    <source>
        <dbReference type="Proteomes" id="UP000828251"/>
    </source>
</evidence>
<organism evidence="2 3">
    <name type="scientific">Gossypium stocksii</name>
    <dbReference type="NCBI Taxonomy" id="47602"/>
    <lineage>
        <taxon>Eukaryota</taxon>
        <taxon>Viridiplantae</taxon>
        <taxon>Streptophyta</taxon>
        <taxon>Embryophyta</taxon>
        <taxon>Tracheophyta</taxon>
        <taxon>Spermatophyta</taxon>
        <taxon>Magnoliopsida</taxon>
        <taxon>eudicotyledons</taxon>
        <taxon>Gunneridae</taxon>
        <taxon>Pentapetalae</taxon>
        <taxon>rosids</taxon>
        <taxon>malvids</taxon>
        <taxon>Malvales</taxon>
        <taxon>Malvaceae</taxon>
        <taxon>Malvoideae</taxon>
        <taxon>Gossypium</taxon>
    </lineage>
</organism>
<evidence type="ECO:0000313" key="2">
    <source>
        <dbReference type="EMBL" id="KAH1073819.1"/>
    </source>
</evidence>
<dbReference type="Proteomes" id="UP000828251">
    <property type="component" value="Unassembled WGS sequence"/>
</dbReference>
<sequence>MIPKKKKETLISNQQHTSTVPHPIYLLTANNNSLPSVWLPRKKNKRIQIQSVFFRFSTELHIKNTTSKLSLAKPLRKALEMKCKYLKEITMEDDNNGSNDHVSKMGSPETSRRAHSFRQ</sequence>
<proteinExistence type="predicted"/>
<keyword evidence="3" id="KW-1185">Reference proteome</keyword>
<comment type="caution">
    <text evidence="2">The sequence shown here is derived from an EMBL/GenBank/DDBJ whole genome shotgun (WGS) entry which is preliminary data.</text>
</comment>
<reference evidence="2 3" key="1">
    <citation type="journal article" date="2021" name="Plant Biotechnol. J.">
        <title>Multi-omics assisted identification of the key and species-specific regulatory components of drought-tolerant mechanisms in Gossypium stocksii.</title>
        <authorList>
            <person name="Yu D."/>
            <person name="Ke L."/>
            <person name="Zhang D."/>
            <person name="Wu Y."/>
            <person name="Sun Y."/>
            <person name="Mei J."/>
            <person name="Sun J."/>
            <person name="Sun Y."/>
        </authorList>
    </citation>
    <scope>NUCLEOTIDE SEQUENCE [LARGE SCALE GENOMIC DNA]</scope>
    <source>
        <strain evidence="3">cv. E1</strain>
        <tissue evidence="2">Leaf</tissue>
    </source>
</reference>
<evidence type="ECO:0000256" key="1">
    <source>
        <dbReference type="SAM" id="MobiDB-lite"/>
    </source>
</evidence>
<protein>
    <submittedName>
        <fullName evidence="2">Uncharacterized protein</fullName>
    </submittedName>
</protein>
<dbReference type="EMBL" id="JAIQCV010000008">
    <property type="protein sequence ID" value="KAH1073819.1"/>
    <property type="molecule type" value="Genomic_DNA"/>
</dbReference>